<comment type="subunit">
    <text evidence="6">Homodimer.</text>
</comment>
<evidence type="ECO:0000313" key="9">
    <source>
        <dbReference type="Proteomes" id="UP000078292"/>
    </source>
</evidence>
<dbReference type="NCBIfam" id="NF003996">
    <property type="entry name" value="PRK05472.2-5"/>
    <property type="match status" value="1"/>
</dbReference>
<evidence type="ECO:0000256" key="5">
    <source>
        <dbReference type="ARBA" id="ARBA00023163"/>
    </source>
</evidence>
<protein>
    <recommendedName>
        <fullName evidence="6">Redox-sensing transcriptional repressor Rex</fullName>
    </recommendedName>
</protein>
<dbReference type="STRING" id="1837282.A6F49_14950"/>
<evidence type="ECO:0000256" key="4">
    <source>
        <dbReference type="ARBA" id="ARBA00023125"/>
    </source>
</evidence>
<dbReference type="NCBIfam" id="NF003992">
    <property type="entry name" value="PRK05472.2-1"/>
    <property type="match status" value="1"/>
</dbReference>
<dbReference type="InterPro" id="IPR022876">
    <property type="entry name" value="Tscrpt_rep_Rex"/>
</dbReference>
<evidence type="ECO:0000259" key="7">
    <source>
        <dbReference type="SMART" id="SM00881"/>
    </source>
</evidence>
<comment type="subcellular location">
    <subcellularLocation>
        <location evidence="6">Cytoplasm</location>
    </subcellularLocation>
</comment>
<keyword evidence="6" id="KW-0520">NAD</keyword>
<keyword evidence="4 6" id="KW-0238">DNA-binding</keyword>
<dbReference type="InterPro" id="IPR036291">
    <property type="entry name" value="NAD(P)-bd_dom_sf"/>
</dbReference>
<keyword evidence="2 6" id="KW-0678">Repressor</keyword>
<comment type="function">
    <text evidence="6">Modulates transcription in response to changes in cellular NADH/NAD(+) redox state.</text>
</comment>
<evidence type="ECO:0000256" key="1">
    <source>
        <dbReference type="ARBA" id="ARBA00022490"/>
    </source>
</evidence>
<dbReference type="GO" id="GO:0003700">
    <property type="term" value="F:DNA-binding transcription factor activity"/>
    <property type="evidence" value="ECO:0007669"/>
    <property type="project" value="UniProtKB-UniRule"/>
</dbReference>
<dbReference type="Pfam" id="PF06971">
    <property type="entry name" value="Put_DNA-bind_N"/>
    <property type="match status" value="1"/>
</dbReference>
<dbReference type="GO" id="GO:0005737">
    <property type="term" value="C:cytoplasm"/>
    <property type="evidence" value="ECO:0007669"/>
    <property type="project" value="UniProtKB-SubCell"/>
</dbReference>
<name>A0A1B7LVV9_9MICC</name>
<dbReference type="EMBL" id="LXEY01000022">
    <property type="protein sequence ID" value="OAV59181.1"/>
    <property type="molecule type" value="Genomic_DNA"/>
</dbReference>
<sequence length="211" mass="22260">MTDQPQAKKLSTRTLSRLPQYLHYLDALRAAGIAYVTSAKLAKALGCSDALTRKDVAALGHSGRAGLGYSVDALRYTIARILGVTSGRRVLLVGAGNLGTALMSYEGFGDRGMHITAVADSDPAKIGTTINGYTILDIHDIGTDHDMELAIVAVPGDVAQEVADILVEAGITGILNFAPRRLQVPDHVKVQTVDLSAELQILAFHRDGASG</sequence>
<feature type="DNA-binding region" description="H-T-H motif" evidence="6">
    <location>
        <begin position="20"/>
        <end position="59"/>
    </location>
</feature>
<dbReference type="SUPFAM" id="SSF46785">
    <property type="entry name" value="Winged helix' DNA-binding domain"/>
    <property type="match status" value="1"/>
</dbReference>
<dbReference type="NCBIfam" id="NF003995">
    <property type="entry name" value="PRK05472.2-4"/>
    <property type="match status" value="1"/>
</dbReference>
<feature type="binding site" evidence="6">
    <location>
        <begin position="94"/>
        <end position="99"/>
    </location>
    <ligand>
        <name>NAD(+)</name>
        <dbReference type="ChEBI" id="CHEBI:57540"/>
    </ligand>
</feature>
<dbReference type="HAMAP" id="MF_01131">
    <property type="entry name" value="Rex"/>
    <property type="match status" value="1"/>
</dbReference>
<dbReference type="Proteomes" id="UP000078292">
    <property type="component" value="Unassembled WGS sequence"/>
</dbReference>
<evidence type="ECO:0000256" key="3">
    <source>
        <dbReference type="ARBA" id="ARBA00023015"/>
    </source>
</evidence>
<dbReference type="InterPro" id="IPR003781">
    <property type="entry name" value="CoA-bd"/>
</dbReference>
<dbReference type="AlphaFoldDB" id="A0A1B7LVV9"/>
<dbReference type="GO" id="GO:0045892">
    <property type="term" value="P:negative regulation of DNA-templated transcription"/>
    <property type="evidence" value="ECO:0007669"/>
    <property type="project" value="InterPro"/>
</dbReference>
<dbReference type="Pfam" id="PF02629">
    <property type="entry name" value="CoA_binding"/>
    <property type="match status" value="1"/>
</dbReference>
<keyword evidence="1 6" id="KW-0963">Cytoplasm</keyword>
<dbReference type="Gene3D" id="1.10.10.10">
    <property type="entry name" value="Winged helix-like DNA-binding domain superfamily/Winged helix DNA-binding domain"/>
    <property type="match status" value="1"/>
</dbReference>
<dbReference type="OrthoDB" id="9784760at2"/>
<keyword evidence="5 6" id="KW-0804">Transcription</keyword>
<comment type="similarity">
    <text evidence="6">Belongs to the transcriptional regulatory Rex family.</text>
</comment>
<dbReference type="GO" id="GO:0051775">
    <property type="term" value="P:response to redox state"/>
    <property type="evidence" value="ECO:0007669"/>
    <property type="project" value="InterPro"/>
</dbReference>
<dbReference type="InterPro" id="IPR036390">
    <property type="entry name" value="WH_DNA-bd_sf"/>
</dbReference>
<dbReference type="PANTHER" id="PTHR35786:SF1">
    <property type="entry name" value="REDOX-SENSING TRANSCRIPTIONAL REPRESSOR REX 1"/>
    <property type="match status" value="1"/>
</dbReference>
<dbReference type="RefSeq" id="WP_043058853.1">
    <property type="nucleotide sequence ID" value="NZ_LXEY01000022.1"/>
</dbReference>
<feature type="domain" description="CoA-binding" evidence="7">
    <location>
        <begin position="83"/>
        <end position="181"/>
    </location>
</feature>
<organism evidence="8 9">
    <name type="scientific">Enteractinococcus helveticum</name>
    <dbReference type="NCBI Taxonomy" id="1837282"/>
    <lineage>
        <taxon>Bacteria</taxon>
        <taxon>Bacillati</taxon>
        <taxon>Actinomycetota</taxon>
        <taxon>Actinomycetes</taxon>
        <taxon>Micrococcales</taxon>
        <taxon>Micrococcaceae</taxon>
    </lineage>
</organism>
<dbReference type="GO" id="GO:0003677">
    <property type="term" value="F:DNA binding"/>
    <property type="evidence" value="ECO:0007669"/>
    <property type="project" value="UniProtKB-UniRule"/>
</dbReference>
<comment type="caution">
    <text evidence="8">The sequence shown here is derived from an EMBL/GenBank/DDBJ whole genome shotgun (WGS) entry which is preliminary data.</text>
</comment>
<dbReference type="SMART" id="SM00881">
    <property type="entry name" value="CoA_binding"/>
    <property type="match status" value="1"/>
</dbReference>
<evidence type="ECO:0000313" key="8">
    <source>
        <dbReference type="EMBL" id="OAV59181.1"/>
    </source>
</evidence>
<accession>A0A1B7LVV9</accession>
<gene>
    <name evidence="6" type="primary">rex</name>
    <name evidence="8" type="ORF">A6F49_14950</name>
</gene>
<keyword evidence="3 6" id="KW-0805">Transcription regulation</keyword>
<proteinExistence type="inferred from homology"/>
<dbReference type="InterPro" id="IPR009718">
    <property type="entry name" value="Rex_DNA-bd_C_dom"/>
</dbReference>
<dbReference type="InterPro" id="IPR036388">
    <property type="entry name" value="WH-like_DNA-bd_sf"/>
</dbReference>
<dbReference type="SUPFAM" id="SSF51735">
    <property type="entry name" value="NAD(P)-binding Rossmann-fold domains"/>
    <property type="match status" value="1"/>
</dbReference>
<reference evidence="8 9" key="1">
    <citation type="submission" date="2016-04" db="EMBL/GenBank/DDBJ databases">
        <title>First whole genome shotgun sequence of the bacterium Enteractinococcus sp. strain UASWS1574.</title>
        <authorList>
            <person name="Crovadore J."/>
            <person name="Chablais R."/>
            <person name="Lefort F."/>
        </authorList>
    </citation>
    <scope>NUCLEOTIDE SEQUENCE [LARGE SCALE GENOMIC DNA]</scope>
    <source>
        <strain evidence="8 9">UASWS1574</strain>
    </source>
</reference>
<evidence type="ECO:0000256" key="6">
    <source>
        <dbReference type="HAMAP-Rule" id="MF_01131"/>
    </source>
</evidence>
<dbReference type="NCBIfam" id="NF003994">
    <property type="entry name" value="PRK05472.2-3"/>
    <property type="match status" value="1"/>
</dbReference>
<dbReference type="Gene3D" id="3.40.50.720">
    <property type="entry name" value="NAD(P)-binding Rossmann-like Domain"/>
    <property type="match status" value="1"/>
</dbReference>
<keyword evidence="9" id="KW-1185">Reference proteome</keyword>
<dbReference type="PANTHER" id="PTHR35786">
    <property type="entry name" value="REDOX-SENSING TRANSCRIPTIONAL REPRESSOR REX"/>
    <property type="match status" value="1"/>
</dbReference>
<evidence type="ECO:0000256" key="2">
    <source>
        <dbReference type="ARBA" id="ARBA00022491"/>
    </source>
</evidence>